<proteinExistence type="inferred from homology"/>
<accession>A0ABW2K2T8</accession>
<evidence type="ECO:0000259" key="9">
    <source>
        <dbReference type="Pfam" id="PF02108"/>
    </source>
</evidence>
<dbReference type="RefSeq" id="WP_289214107.1">
    <property type="nucleotide sequence ID" value="NZ_JAPVRC010000001.1"/>
</dbReference>
<comment type="function">
    <text evidence="1">Needed for flagellar regrowth and assembly.</text>
</comment>
<keyword evidence="4" id="KW-1005">Bacterial flagellum biogenesis</keyword>
<evidence type="ECO:0000256" key="1">
    <source>
        <dbReference type="ARBA" id="ARBA00003041"/>
    </source>
</evidence>
<gene>
    <name evidence="10" type="primary">fliH</name>
    <name evidence="10" type="ORF">ACFQMN_06090</name>
</gene>
<dbReference type="PANTHER" id="PTHR34982:SF1">
    <property type="entry name" value="FLAGELLAR ASSEMBLY PROTEIN FLIH"/>
    <property type="match status" value="1"/>
</dbReference>
<name>A0ABW2K2T8_9BACI</name>
<dbReference type="NCBIfam" id="TIGR03825">
    <property type="entry name" value="FliH_bacil"/>
    <property type="match status" value="1"/>
</dbReference>
<evidence type="ECO:0000313" key="11">
    <source>
        <dbReference type="Proteomes" id="UP001596494"/>
    </source>
</evidence>
<evidence type="ECO:0000256" key="5">
    <source>
        <dbReference type="ARBA" id="ARBA00022927"/>
    </source>
</evidence>
<dbReference type="InterPro" id="IPR018035">
    <property type="entry name" value="Flagellar_FliH/T3SS_HrpE"/>
</dbReference>
<dbReference type="Proteomes" id="UP001596494">
    <property type="component" value="Unassembled WGS sequence"/>
</dbReference>
<keyword evidence="5" id="KW-0653">Protein transport</keyword>
<dbReference type="PANTHER" id="PTHR34982">
    <property type="entry name" value="YOP PROTEINS TRANSLOCATION PROTEIN L"/>
    <property type="match status" value="1"/>
</dbReference>
<dbReference type="InterPro" id="IPR051472">
    <property type="entry name" value="T3SS_Stator/FliH"/>
</dbReference>
<dbReference type="InterPro" id="IPR022524">
    <property type="entry name" value="FliH_Bacilli"/>
</dbReference>
<keyword evidence="8" id="KW-0175">Coiled coil</keyword>
<sequence>MSSHSSSSENRVIGIKKIQLNKGKTTLYDDNDIKANELVGQAEEKVRKAEAQSTLIMKETEEEIQRQKQDWERQRKNFVENAEKEGFKKGFEQGNKEGYDEYLNKISQANQLIELAKKDYRLTVGSSEETIMDIAMKSAEKIINCELKEHPSIFVEIVKRALEEVKNQAEIIVYVHPDDYPILHSQREELDSITEFNSTLSIYIKDSVERSGCIIESPFGQIIAGVEPQLQELRQKLFQIVHEEKPDE</sequence>
<keyword evidence="11" id="KW-1185">Reference proteome</keyword>
<protein>
    <recommendedName>
        <fullName evidence="7">Flagellar assembly protein FliH</fullName>
    </recommendedName>
</protein>
<evidence type="ECO:0000256" key="3">
    <source>
        <dbReference type="ARBA" id="ARBA00022448"/>
    </source>
</evidence>
<evidence type="ECO:0000256" key="6">
    <source>
        <dbReference type="ARBA" id="ARBA00023225"/>
    </source>
</evidence>
<evidence type="ECO:0000256" key="8">
    <source>
        <dbReference type="SAM" id="Coils"/>
    </source>
</evidence>
<feature type="domain" description="Flagellar assembly protein FliH/Type III secretion system HrpE" evidence="9">
    <location>
        <begin position="105"/>
        <end position="232"/>
    </location>
</feature>
<dbReference type="Pfam" id="PF02108">
    <property type="entry name" value="FliH"/>
    <property type="match status" value="1"/>
</dbReference>
<keyword evidence="10" id="KW-0282">Flagellum</keyword>
<keyword evidence="10" id="KW-0966">Cell projection</keyword>
<keyword evidence="10" id="KW-0969">Cilium</keyword>
<dbReference type="SUPFAM" id="SSF160527">
    <property type="entry name" value="V-type ATPase subunit E-like"/>
    <property type="match status" value="1"/>
</dbReference>
<dbReference type="EMBL" id="JBHTBY010000006">
    <property type="protein sequence ID" value="MFC7320444.1"/>
    <property type="molecule type" value="Genomic_DNA"/>
</dbReference>
<evidence type="ECO:0000256" key="2">
    <source>
        <dbReference type="ARBA" id="ARBA00006602"/>
    </source>
</evidence>
<comment type="caution">
    <text evidence="10">The sequence shown here is derived from an EMBL/GenBank/DDBJ whole genome shotgun (WGS) entry which is preliminary data.</text>
</comment>
<comment type="similarity">
    <text evidence="2">Belongs to the FliH family.</text>
</comment>
<evidence type="ECO:0000256" key="4">
    <source>
        <dbReference type="ARBA" id="ARBA00022795"/>
    </source>
</evidence>
<organism evidence="10 11">
    <name type="scientific">Halobacillus campisalis</name>
    <dbReference type="NCBI Taxonomy" id="435909"/>
    <lineage>
        <taxon>Bacteria</taxon>
        <taxon>Bacillati</taxon>
        <taxon>Bacillota</taxon>
        <taxon>Bacilli</taxon>
        <taxon>Bacillales</taxon>
        <taxon>Bacillaceae</taxon>
        <taxon>Halobacillus</taxon>
    </lineage>
</organism>
<keyword evidence="6" id="KW-1006">Bacterial flagellum protein export</keyword>
<keyword evidence="3" id="KW-0813">Transport</keyword>
<evidence type="ECO:0000313" key="10">
    <source>
        <dbReference type="EMBL" id="MFC7320444.1"/>
    </source>
</evidence>
<feature type="coiled-coil region" evidence="8">
    <location>
        <begin position="57"/>
        <end position="119"/>
    </location>
</feature>
<evidence type="ECO:0000256" key="7">
    <source>
        <dbReference type="NCBIfam" id="TIGR03825"/>
    </source>
</evidence>
<reference evidence="11" key="1">
    <citation type="journal article" date="2019" name="Int. J. Syst. Evol. Microbiol.">
        <title>The Global Catalogue of Microorganisms (GCM) 10K type strain sequencing project: providing services to taxonomists for standard genome sequencing and annotation.</title>
        <authorList>
            <consortium name="The Broad Institute Genomics Platform"/>
            <consortium name="The Broad Institute Genome Sequencing Center for Infectious Disease"/>
            <person name="Wu L."/>
            <person name="Ma J."/>
        </authorList>
    </citation>
    <scope>NUCLEOTIDE SEQUENCE [LARGE SCALE GENOMIC DNA]</scope>
    <source>
        <strain evidence="11">CCUG 73951</strain>
    </source>
</reference>